<evidence type="ECO:0000313" key="1">
    <source>
        <dbReference type="EMBL" id="CAH6722121.1"/>
    </source>
</evidence>
<comment type="caution">
    <text evidence="1">The sequence shown here is derived from an EMBL/GenBank/DDBJ whole genome shotgun (WGS) entry which is preliminary data.</text>
</comment>
<reference evidence="1" key="1">
    <citation type="submission" date="2022-06" db="EMBL/GenBank/DDBJ databases">
        <authorList>
            <person name="Legras J.-L."/>
            <person name="Devillers H."/>
            <person name="Grondin C."/>
        </authorList>
    </citation>
    <scope>NUCLEOTIDE SEQUENCE</scope>
    <source>
        <strain evidence="1">CLIB 1444</strain>
    </source>
</reference>
<name>A0ACA9YBB0_9ASCO</name>
<evidence type="ECO:0000313" key="2">
    <source>
        <dbReference type="Proteomes" id="UP001152531"/>
    </source>
</evidence>
<organism evidence="1 2">
    <name type="scientific">[Candida] jaroonii</name>
    <dbReference type="NCBI Taxonomy" id="467808"/>
    <lineage>
        <taxon>Eukaryota</taxon>
        <taxon>Fungi</taxon>
        <taxon>Dikarya</taxon>
        <taxon>Ascomycota</taxon>
        <taxon>Saccharomycotina</taxon>
        <taxon>Pichiomycetes</taxon>
        <taxon>Debaryomycetaceae</taxon>
        <taxon>Yamadazyma</taxon>
    </lineage>
</organism>
<sequence length="157" mass="17784">MKHYKLNNKIEILNDDGVIVASEFRKVAFVLDEQYVVGKVMIEILSLNDSYTREVTIKKEKDNGVIIKTGPRVTKEEVPIIKTEPKKLLKAPRIPLKHTIKPMTAGLSKVSNSSPNSIKKESFPKNVENNVKAKQETPQLKFKIVEPLIRRIPPKSA</sequence>
<dbReference type="Proteomes" id="UP001152531">
    <property type="component" value="Unassembled WGS sequence"/>
</dbReference>
<dbReference type="EMBL" id="CALSDN010000008">
    <property type="protein sequence ID" value="CAH6722121.1"/>
    <property type="molecule type" value="Genomic_DNA"/>
</dbReference>
<keyword evidence="2" id="KW-1185">Reference proteome</keyword>
<proteinExistence type="predicted"/>
<accession>A0ACA9YBB0</accession>
<gene>
    <name evidence="1" type="ORF">CLIB1444_08S02344</name>
</gene>
<protein>
    <submittedName>
        <fullName evidence="1">Uncharacterized protein</fullName>
    </submittedName>
</protein>